<accession>A0A371G9B5</accession>
<proteinExistence type="predicted"/>
<organism evidence="1 2">
    <name type="scientific">Mucuna pruriens</name>
    <name type="common">Velvet bean</name>
    <name type="synonym">Dolichos pruriens</name>
    <dbReference type="NCBI Taxonomy" id="157652"/>
    <lineage>
        <taxon>Eukaryota</taxon>
        <taxon>Viridiplantae</taxon>
        <taxon>Streptophyta</taxon>
        <taxon>Embryophyta</taxon>
        <taxon>Tracheophyta</taxon>
        <taxon>Spermatophyta</taxon>
        <taxon>Magnoliopsida</taxon>
        <taxon>eudicotyledons</taxon>
        <taxon>Gunneridae</taxon>
        <taxon>Pentapetalae</taxon>
        <taxon>rosids</taxon>
        <taxon>fabids</taxon>
        <taxon>Fabales</taxon>
        <taxon>Fabaceae</taxon>
        <taxon>Papilionoideae</taxon>
        <taxon>50 kb inversion clade</taxon>
        <taxon>NPAAA clade</taxon>
        <taxon>indigoferoid/millettioid clade</taxon>
        <taxon>Phaseoleae</taxon>
        <taxon>Mucuna</taxon>
    </lineage>
</organism>
<feature type="non-terminal residue" evidence="1">
    <location>
        <position position="1"/>
    </location>
</feature>
<dbReference type="Proteomes" id="UP000257109">
    <property type="component" value="Unassembled WGS sequence"/>
</dbReference>
<protein>
    <submittedName>
        <fullName evidence="1">Uncharacterized protein</fullName>
    </submittedName>
</protein>
<evidence type="ECO:0000313" key="1">
    <source>
        <dbReference type="EMBL" id="RDX87147.1"/>
    </source>
</evidence>
<gene>
    <name evidence="1" type="ORF">CR513_31419</name>
</gene>
<name>A0A371G9B5_MUCPR</name>
<reference evidence="1" key="1">
    <citation type="submission" date="2018-05" db="EMBL/GenBank/DDBJ databases">
        <title>Draft genome of Mucuna pruriens seed.</title>
        <authorList>
            <person name="Nnadi N.E."/>
            <person name="Vos R."/>
            <person name="Hasami M.H."/>
            <person name="Devisetty U.K."/>
            <person name="Aguiy J.C."/>
        </authorList>
    </citation>
    <scope>NUCLEOTIDE SEQUENCE [LARGE SCALE GENOMIC DNA]</scope>
    <source>
        <strain evidence="1">JCA_2017</strain>
    </source>
</reference>
<comment type="caution">
    <text evidence="1">The sequence shown here is derived from an EMBL/GenBank/DDBJ whole genome shotgun (WGS) entry which is preliminary data.</text>
</comment>
<dbReference type="EMBL" id="QJKJ01006316">
    <property type="protein sequence ID" value="RDX87147.1"/>
    <property type="molecule type" value="Genomic_DNA"/>
</dbReference>
<dbReference type="AlphaFoldDB" id="A0A371G9B5"/>
<sequence length="84" mass="9278">MEIQETTNSEIQNIGSSDLRAAVAQMTALQLGYYNPIYNSVSNMLPGAFLHETQHQLADLLTKLLPAAKFTPSLPKLETIYLPT</sequence>
<keyword evidence="2" id="KW-1185">Reference proteome</keyword>
<evidence type="ECO:0000313" key="2">
    <source>
        <dbReference type="Proteomes" id="UP000257109"/>
    </source>
</evidence>